<dbReference type="EMBL" id="KZ452239">
    <property type="protein sequence ID" value="PKA48718.1"/>
    <property type="molecule type" value="Genomic_DNA"/>
</dbReference>
<organism evidence="1 2">
    <name type="scientific">Apostasia shenzhenica</name>
    <dbReference type="NCBI Taxonomy" id="1088818"/>
    <lineage>
        <taxon>Eukaryota</taxon>
        <taxon>Viridiplantae</taxon>
        <taxon>Streptophyta</taxon>
        <taxon>Embryophyta</taxon>
        <taxon>Tracheophyta</taxon>
        <taxon>Spermatophyta</taxon>
        <taxon>Magnoliopsida</taxon>
        <taxon>Liliopsida</taxon>
        <taxon>Asparagales</taxon>
        <taxon>Orchidaceae</taxon>
        <taxon>Apostasioideae</taxon>
        <taxon>Apostasia</taxon>
    </lineage>
</organism>
<name>A0A2H9ZZJ9_9ASPA</name>
<reference evidence="1 2" key="1">
    <citation type="journal article" date="2017" name="Nature">
        <title>The Apostasia genome and the evolution of orchids.</title>
        <authorList>
            <person name="Zhang G.Q."/>
            <person name="Liu K.W."/>
            <person name="Li Z."/>
            <person name="Lohaus R."/>
            <person name="Hsiao Y.Y."/>
            <person name="Niu S.C."/>
            <person name="Wang J.Y."/>
            <person name="Lin Y.C."/>
            <person name="Xu Q."/>
            <person name="Chen L.J."/>
            <person name="Yoshida K."/>
            <person name="Fujiwara S."/>
            <person name="Wang Z.W."/>
            <person name="Zhang Y.Q."/>
            <person name="Mitsuda N."/>
            <person name="Wang M."/>
            <person name="Liu G.H."/>
            <person name="Pecoraro L."/>
            <person name="Huang H.X."/>
            <person name="Xiao X.J."/>
            <person name="Lin M."/>
            <person name="Wu X.Y."/>
            <person name="Wu W.L."/>
            <person name="Chen Y.Y."/>
            <person name="Chang S.B."/>
            <person name="Sakamoto S."/>
            <person name="Ohme-Takagi M."/>
            <person name="Yagi M."/>
            <person name="Zeng S.J."/>
            <person name="Shen C.Y."/>
            <person name="Yeh C.M."/>
            <person name="Luo Y.B."/>
            <person name="Tsai W.C."/>
            <person name="Van de Peer Y."/>
            <person name="Liu Z.J."/>
        </authorList>
    </citation>
    <scope>NUCLEOTIDE SEQUENCE [LARGE SCALE GENOMIC DNA]</scope>
    <source>
        <strain evidence="2">cv. Shenzhen</strain>
        <tissue evidence="1">Stem</tissue>
    </source>
</reference>
<evidence type="ECO:0000313" key="2">
    <source>
        <dbReference type="Proteomes" id="UP000236161"/>
    </source>
</evidence>
<proteinExistence type="predicted"/>
<gene>
    <name evidence="1" type="ORF">AXF42_Ash021402</name>
</gene>
<evidence type="ECO:0000313" key="1">
    <source>
        <dbReference type="EMBL" id="PKA48718.1"/>
    </source>
</evidence>
<keyword evidence="2" id="KW-1185">Reference proteome</keyword>
<protein>
    <submittedName>
        <fullName evidence="1">Uncharacterized protein</fullName>
    </submittedName>
</protein>
<accession>A0A2H9ZZJ9</accession>
<dbReference type="AlphaFoldDB" id="A0A2H9ZZJ9"/>
<sequence length="86" mass="9665">MSDHVKPDDEMFLVAYPYFNVNAQALDRPQSPSFCRPKLGFSIDQMLVSVNQMLVLVGQIQGFGLPKSPSFCSTKWVLVDQEEQGL</sequence>
<dbReference type="Proteomes" id="UP000236161">
    <property type="component" value="Unassembled WGS sequence"/>
</dbReference>
<dbReference type="OrthoDB" id="199922at2759"/>